<evidence type="ECO:0000256" key="3">
    <source>
        <dbReference type="ARBA" id="ARBA00022448"/>
    </source>
</evidence>
<keyword evidence="8" id="KW-0472">Membrane</keyword>
<dbReference type="PANTHER" id="PTHR12866">
    <property type="entry name" value="UBIQUITIN-LIKE-CONJUGATING ENZYME ATG3"/>
    <property type="match status" value="1"/>
</dbReference>
<evidence type="ECO:0000256" key="2">
    <source>
        <dbReference type="ARBA" id="ARBA00007683"/>
    </source>
</evidence>
<dbReference type="PANTHER" id="PTHR12866:SF2">
    <property type="entry name" value="UBIQUITIN-LIKE-CONJUGATING ENZYME ATG3"/>
    <property type="match status" value="1"/>
</dbReference>
<gene>
    <name evidence="9" type="ORF">TAV2_LOCUS6278</name>
</gene>
<feature type="non-terminal residue" evidence="9">
    <location>
        <position position="61"/>
    </location>
</feature>
<organism evidence="9 10">
    <name type="scientific">Thlaspi arvense</name>
    <name type="common">Field penny-cress</name>
    <dbReference type="NCBI Taxonomy" id="13288"/>
    <lineage>
        <taxon>Eukaryota</taxon>
        <taxon>Viridiplantae</taxon>
        <taxon>Streptophyta</taxon>
        <taxon>Embryophyta</taxon>
        <taxon>Tracheophyta</taxon>
        <taxon>Spermatophyta</taxon>
        <taxon>Magnoliopsida</taxon>
        <taxon>eudicotyledons</taxon>
        <taxon>Gunneridae</taxon>
        <taxon>Pentapetalae</taxon>
        <taxon>rosids</taxon>
        <taxon>malvids</taxon>
        <taxon>Brassicales</taxon>
        <taxon>Brassicaceae</taxon>
        <taxon>Thlaspideae</taxon>
        <taxon>Thlaspi</taxon>
    </lineage>
</organism>
<evidence type="ECO:0000256" key="1">
    <source>
        <dbReference type="ARBA" id="ARBA00004496"/>
    </source>
</evidence>
<evidence type="ECO:0000256" key="4">
    <source>
        <dbReference type="ARBA" id="ARBA00022490"/>
    </source>
</evidence>
<keyword evidence="10" id="KW-1185">Reference proteome</keyword>
<sequence length="61" mass="7005">VTTEDHPHLPRKHVSVHPCRHGAVMRKTLMYLFLFLKLMASVIPTIEYDYAMDFDLGSSST</sequence>
<keyword evidence="8" id="KW-0812">Transmembrane</keyword>
<keyword evidence="3" id="KW-0813">Transport</keyword>
<keyword evidence="7" id="KW-0072">Autophagy</keyword>
<dbReference type="GO" id="GO:0019776">
    <property type="term" value="F:Atg8-family ligase activity"/>
    <property type="evidence" value="ECO:0007669"/>
    <property type="project" value="TreeGrafter"/>
</dbReference>
<evidence type="ECO:0000256" key="8">
    <source>
        <dbReference type="SAM" id="Phobius"/>
    </source>
</evidence>
<dbReference type="EMBL" id="OU466858">
    <property type="protein sequence ID" value="CAH2043843.1"/>
    <property type="molecule type" value="Genomic_DNA"/>
</dbReference>
<dbReference type="GO" id="GO:0000422">
    <property type="term" value="P:autophagy of mitochondrion"/>
    <property type="evidence" value="ECO:0007669"/>
    <property type="project" value="TreeGrafter"/>
</dbReference>
<dbReference type="Proteomes" id="UP000836841">
    <property type="component" value="Chromosome 2"/>
</dbReference>
<dbReference type="GO" id="GO:0061723">
    <property type="term" value="P:glycophagy"/>
    <property type="evidence" value="ECO:0007669"/>
    <property type="project" value="TreeGrafter"/>
</dbReference>
<keyword evidence="4" id="KW-0963">Cytoplasm</keyword>
<reference evidence="9 10" key="1">
    <citation type="submission" date="2022-03" db="EMBL/GenBank/DDBJ databases">
        <authorList>
            <person name="Nunn A."/>
            <person name="Chopra R."/>
            <person name="Nunn A."/>
            <person name="Contreras Garrido A."/>
        </authorList>
    </citation>
    <scope>NUCLEOTIDE SEQUENCE [LARGE SCALE GENOMIC DNA]</scope>
</reference>
<keyword evidence="6" id="KW-0653">Protein transport</keyword>
<dbReference type="GO" id="GO:0000045">
    <property type="term" value="P:autophagosome assembly"/>
    <property type="evidence" value="ECO:0007669"/>
    <property type="project" value="TreeGrafter"/>
</dbReference>
<dbReference type="GO" id="GO:0000407">
    <property type="term" value="C:phagophore assembly site"/>
    <property type="evidence" value="ECO:0007669"/>
    <property type="project" value="TreeGrafter"/>
</dbReference>
<dbReference type="GO" id="GO:0044804">
    <property type="term" value="P:nucleophagy"/>
    <property type="evidence" value="ECO:0007669"/>
    <property type="project" value="TreeGrafter"/>
</dbReference>
<proteinExistence type="inferred from homology"/>
<name>A0AAU9RJU1_THLAR</name>
<accession>A0AAU9RJU1</accession>
<dbReference type="GO" id="GO:0005829">
    <property type="term" value="C:cytosol"/>
    <property type="evidence" value="ECO:0007669"/>
    <property type="project" value="TreeGrafter"/>
</dbReference>
<feature type="transmembrane region" description="Helical" evidence="8">
    <location>
        <begin position="29"/>
        <end position="46"/>
    </location>
</feature>
<dbReference type="Pfam" id="PF03987">
    <property type="entry name" value="Autophagy_act_C"/>
    <property type="match status" value="1"/>
</dbReference>
<evidence type="ECO:0000256" key="7">
    <source>
        <dbReference type="ARBA" id="ARBA00023006"/>
    </source>
</evidence>
<evidence type="ECO:0000313" key="10">
    <source>
        <dbReference type="Proteomes" id="UP000836841"/>
    </source>
</evidence>
<keyword evidence="5" id="KW-0833">Ubl conjugation pathway</keyword>
<dbReference type="InterPro" id="IPR007135">
    <property type="entry name" value="Atg3/Atg10"/>
</dbReference>
<comment type="subcellular location">
    <subcellularLocation>
        <location evidence="1">Cytoplasm</location>
    </subcellularLocation>
</comment>
<dbReference type="AlphaFoldDB" id="A0AAU9RJU1"/>
<comment type="similarity">
    <text evidence="2">Belongs to the ATG3 family.</text>
</comment>
<protein>
    <submittedName>
        <fullName evidence="9">Uncharacterized protein</fullName>
    </submittedName>
</protein>
<keyword evidence="8" id="KW-1133">Transmembrane helix</keyword>
<dbReference type="GO" id="GO:0015031">
    <property type="term" value="P:protein transport"/>
    <property type="evidence" value="ECO:0007669"/>
    <property type="project" value="UniProtKB-KW"/>
</dbReference>
<evidence type="ECO:0000256" key="5">
    <source>
        <dbReference type="ARBA" id="ARBA00022786"/>
    </source>
</evidence>
<evidence type="ECO:0000256" key="6">
    <source>
        <dbReference type="ARBA" id="ARBA00022927"/>
    </source>
</evidence>
<evidence type="ECO:0000313" key="9">
    <source>
        <dbReference type="EMBL" id="CAH2043843.1"/>
    </source>
</evidence>